<dbReference type="Proteomes" id="UP000228934">
    <property type="component" value="Unassembled WGS sequence"/>
</dbReference>
<accession>A0A2G9RP08</accession>
<dbReference type="EMBL" id="KV936306">
    <property type="protein sequence ID" value="PIO29642.1"/>
    <property type="molecule type" value="Genomic_DNA"/>
</dbReference>
<sequence>MTTLFSVRRGHSAAVYTSGRRSTSVGHHNTLVMVSHAGAPVDTRGLSMCETCTKHVSIPAFEREKNHVFSLELCQNRQLEDTSKQCFILLFLA</sequence>
<name>A0A2G9RP08_AQUCT</name>
<dbReference type="AlphaFoldDB" id="A0A2G9RP08"/>
<protein>
    <submittedName>
        <fullName evidence="1">Uncharacterized protein</fullName>
    </submittedName>
</protein>
<reference evidence="2" key="1">
    <citation type="journal article" date="2017" name="Nat. Commun.">
        <title>The North American bullfrog draft genome provides insight into hormonal regulation of long noncoding RNA.</title>
        <authorList>
            <person name="Hammond S.A."/>
            <person name="Warren R.L."/>
            <person name="Vandervalk B.P."/>
            <person name="Kucuk E."/>
            <person name="Khan H."/>
            <person name="Gibb E.A."/>
            <person name="Pandoh P."/>
            <person name="Kirk H."/>
            <person name="Zhao Y."/>
            <person name="Jones M."/>
            <person name="Mungall A.J."/>
            <person name="Coope R."/>
            <person name="Pleasance S."/>
            <person name="Moore R.A."/>
            <person name="Holt R.A."/>
            <person name="Round J.M."/>
            <person name="Ohora S."/>
            <person name="Walle B.V."/>
            <person name="Veldhoen N."/>
            <person name="Helbing C.C."/>
            <person name="Birol I."/>
        </authorList>
    </citation>
    <scope>NUCLEOTIDE SEQUENCE [LARGE SCALE GENOMIC DNA]</scope>
</reference>
<evidence type="ECO:0000313" key="1">
    <source>
        <dbReference type="EMBL" id="PIO29642.1"/>
    </source>
</evidence>
<gene>
    <name evidence="1" type="ORF">AB205_0093770</name>
</gene>
<proteinExistence type="predicted"/>
<keyword evidence="2" id="KW-1185">Reference proteome</keyword>
<organism evidence="1 2">
    <name type="scientific">Aquarana catesbeiana</name>
    <name type="common">American bullfrog</name>
    <name type="synonym">Rana catesbeiana</name>
    <dbReference type="NCBI Taxonomy" id="8400"/>
    <lineage>
        <taxon>Eukaryota</taxon>
        <taxon>Metazoa</taxon>
        <taxon>Chordata</taxon>
        <taxon>Craniata</taxon>
        <taxon>Vertebrata</taxon>
        <taxon>Euteleostomi</taxon>
        <taxon>Amphibia</taxon>
        <taxon>Batrachia</taxon>
        <taxon>Anura</taxon>
        <taxon>Neobatrachia</taxon>
        <taxon>Ranoidea</taxon>
        <taxon>Ranidae</taxon>
        <taxon>Aquarana</taxon>
    </lineage>
</organism>
<evidence type="ECO:0000313" key="2">
    <source>
        <dbReference type="Proteomes" id="UP000228934"/>
    </source>
</evidence>